<protein>
    <recommendedName>
        <fullName evidence="4">Peptidase A2 domain-containing protein</fullName>
    </recommendedName>
</protein>
<evidence type="ECO:0000256" key="1">
    <source>
        <dbReference type="SAM" id="SignalP"/>
    </source>
</evidence>
<gene>
    <name evidence="2" type="ORF">Enr13x_08390</name>
</gene>
<keyword evidence="1" id="KW-0732">Signal</keyword>
<dbReference type="EMBL" id="CP037423">
    <property type="protein sequence ID" value="QDV41001.1"/>
    <property type="molecule type" value="Genomic_DNA"/>
</dbReference>
<dbReference type="AlphaFoldDB" id="A0A518HJJ8"/>
<keyword evidence="3" id="KW-1185">Reference proteome</keyword>
<dbReference type="RefSeq" id="WP_145384789.1">
    <property type="nucleotide sequence ID" value="NZ_CP037423.1"/>
</dbReference>
<evidence type="ECO:0000313" key="2">
    <source>
        <dbReference type="EMBL" id="QDV41001.1"/>
    </source>
</evidence>
<proteinExistence type="predicted"/>
<evidence type="ECO:0008006" key="4">
    <source>
        <dbReference type="Google" id="ProtNLM"/>
    </source>
</evidence>
<organism evidence="2 3">
    <name type="scientific">Stieleria neptunia</name>
    <dbReference type="NCBI Taxonomy" id="2527979"/>
    <lineage>
        <taxon>Bacteria</taxon>
        <taxon>Pseudomonadati</taxon>
        <taxon>Planctomycetota</taxon>
        <taxon>Planctomycetia</taxon>
        <taxon>Pirellulales</taxon>
        <taxon>Pirellulaceae</taxon>
        <taxon>Stieleria</taxon>
    </lineage>
</organism>
<feature type="chain" id="PRO_5022113957" description="Peptidase A2 domain-containing protein" evidence="1">
    <location>
        <begin position="32"/>
        <end position="1079"/>
    </location>
</feature>
<dbReference type="OrthoDB" id="219223at2"/>
<dbReference type="Proteomes" id="UP000319004">
    <property type="component" value="Chromosome"/>
</dbReference>
<feature type="signal peptide" evidence="1">
    <location>
        <begin position="1"/>
        <end position="31"/>
    </location>
</feature>
<dbReference type="KEGG" id="snep:Enr13x_08390"/>
<evidence type="ECO:0000313" key="3">
    <source>
        <dbReference type="Proteomes" id="UP000319004"/>
    </source>
</evidence>
<sequence precursor="true">MSHRTLQSWPIKFRWVACLVTLQWLAVSGQAETVVGDTSHCQIADGPLHAYVGTVALPADGLWRIQTPESQHAVRELYLVPTEPSRLRQLGKRMYAALEERQIRSSRWQVQMGFEACRQYAQDGQGVGPGSIADLAKDKRWDYVARRWNSASYRSEDLTDFIDGQPLEGPFVHLIPDVRFQFSPTQSNQRKSVARENRSVLAFELRPFVDDGKHWVLHTDGQCERVAIDPQLIRSQQVKIRPMINRDSAKRAAEQPNLQYRLVLVSGEPVVQSLELQTYNQVLNTQRTIRWDASSGSESSYAELRKPLSDARKFAWGPYAIAADGGVLQVWDQAGQTAQPDANPQRSLSMFSVLGGRAAIEETLQLQMLRATDSGQAATIDVDSLSGVKVKSHPFEKMLDGQTGGSLEIARCVPPDRFFVYVGKPESISALLDTGAPFIASIGTTLTGNCLQYNLQSRYLARLGMTRDWVDAVLTSGLTSEMALFAPDLFFIDGTDVTIVARLRQPQLLRKLLALLGASDLGTESILELPTQSGDPAYLALRDDLLFASTHRGELQQAIDLHAQHGADSLGASAEFRYMLTQLPVNEETRLYAYLSDPFVRRLVGPRVKIGQRRRVIAKAKMEALTAQVLLARLDGHAKPDSLSELVASGHLPQGWQHDNMLVGANGLVRSEHYDSLPRMRTLPDVPLDNVTPAEAEAYRAYVENYSRYWRRFFDPIAIRLDEVGSDQLELSTFILPLVDNSIYNGLQMFMAHQDDQTALRVPIVEPTPVLQFSANLKDMAWQVVAGNFSEFFTRYSGASPAMLDDFGPSVHVAVFDADPIIAMGSGDIFGAFGGNVLRGGGNGMMMVPVALSMLTRPCSILVETKSPERTSQYLRQAALAGISNERRNRNFNASFYQVGDRDEWVWTMDVFGVVKLRYGVEVVDNYLVIRNIPWSSDDRVVSVAPADLNAALLQVSPSACKAQLPGLFAAASDANRNAVMSGLGRLYPFMLSGSKTVQQAAAEHQRLYGFYPRQLAGDQWRWSDFRMVSDSYGEPTRQRQPAFDPQQPFGLMNRIDSIQLNMQFEDDGLRSSVRWRLR</sequence>
<accession>A0A518HJJ8</accession>
<reference evidence="2 3" key="1">
    <citation type="submission" date="2019-03" db="EMBL/GenBank/DDBJ databases">
        <title>Deep-cultivation of Planctomycetes and their phenomic and genomic characterization uncovers novel biology.</title>
        <authorList>
            <person name="Wiegand S."/>
            <person name="Jogler M."/>
            <person name="Boedeker C."/>
            <person name="Pinto D."/>
            <person name="Vollmers J."/>
            <person name="Rivas-Marin E."/>
            <person name="Kohn T."/>
            <person name="Peeters S.H."/>
            <person name="Heuer A."/>
            <person name="Rast P."/>
            <person name="Oberbeckmann S."/>
            <person name="Bunk B."/>
            <person name="Jeske O."/>
            <person name="Meyerdierks A."/>
            <person name="Storesund J.E."/>
            <person name="Kallscheuer N."/>
            <person name="Luecker S."/>
            <person name="Lage O.M."/>
            <person name="Pohl T."/>
            <person name="Merkel B.J."/>
            <person name="Hornburger P."/>
            <person name="Mueller R.-W."/>
            <person name="Bruemmer F."/>
            <person name="Labrenz M."/>
            <person name="Spormann A.M."/>
            <person name="Op den Camp H."/>
            <person name="Overmann J."/>
            <person name="Amann R."/>
            <person name="Jetten M.S.M."/>
            <person name="Mascher T."/>
            <person name="Medema M.H."/>
            <person name="Devos D.P."/>
            <person name="Kaster A.-K."/>
            <person name="Ovreas L."/>
            <person name="Rohde M."/>
            <person name="Galperin M.Y."/>
            <person name="Jogler C."/>
        </authorList>
    </citation>
    <scope>NUCLEOTIDE SEQUENCE [LARGE SCALE GENOMIC DNA]</scope>
    <source>
        <strain evidence="2 3">Enr13</strain>
    </source>
</reference>
<name>A0A518HJJ8_9BACT</name>